<reference evidence="1" key="1">
    <citation type="journal article" date="2021" name="New Phytol.">
        <title>Evolutionary innovations through gain and loss of genes in the ectomycorrhizal Boletales.</title>
        <authorList>
            <person name="Wu G."/>
            <person name="Miyauchi S."/>
            <person name="Morin E."/>
            <person name="Kuo A."/>
            <person name="Drula E."/>
            <person name="Varga T."/>
            <person name="Kohler A."/>
            <person name="Feng B."/>
            <person name="Cao Y."/>
            <person name="Lipzen A."/>
            <person name="Daum C."/>
            <person name="Hundley H."/>
            <person name="Pangilinan J."/>
            <person name="Johnson J."/>
            <person name="Barry K."/>
            <person name="LaButti K."/>
            <person name="Ng V."/>
            <person name="Ahrendt S."/>
            <person name="Min B."/>
            <person name="Choi I.G."/>
            <person name="Park H."/>
            <person name="Plett J.M."/>
            <person name="Magnuson J."/>
            <person name="Spatafora J.W."/>
            <person name="Nagy L.G."/>
            <person name="Henrissat B."/>
            <person name="Grigoriev I.V."/>
            <person name="Yang Z.L."/>
            <person name="Xu J."/>
            <person name="Martin F.M."/>
        </authorList>
    </citation>
    <scope>NUCLEOTIDE SEQUENCE</scope>
    <source>
        <strain evidence="1">ATCC 28755</strain>
    </source>
</reference>
<protein>
    <submittedName>
        <fullName evidence="1">Armadillo-type protein</fullName>
    </submittedName>
</protein>
<accession>A0ACB8A253</accession>
<keyword evidence="2" id="KW-1185">Reference proteome</keyword>
<evidence type="ECO:0000313" key="1">
    <source>
        <dbReference type="EMBL" id="KAH7907257.1"/>
    </source>
</evidence>
<comment type="caution">
    <text evidence="1">The sequence shown here is derived from an EMBL/GenBank/DDBJ whole genome shotgun (WGS) entry which is preliminary data.</text>
</comment>
<dbReference type="Proteomes" id="UP000790377">
    <property type="component" value="Unassembled WGS sequence"/>
</dbReference>
<dbReference type="EMBL" id="MU267922">
    <property type="protein sequence ID" value="KAH7907257.1"/>
    <property type="molecule type" value="Genomic_DNA"/>
</dbReference>
<evidence type="ECO:0000313" key="2">
    <source>
        <dbReference type="Proteomes" id="UP000790377"/>
    </source>
</evidence>
<organism evidence="1 2">
    <name type="scientific">Hygrophoropsis aurantiaca</name>
    <dbReference type="NCBI Taxonomy" id="72124"/>
    <lineage>
        <taxon>Eukaryota</taxon>
        <taxon>Fungi</taxon>
        <taxon>Dikarya</taxon>
        <taxon>Basidiomycota</taxon>
        <taxon>Agaricomycotina</taxon>
        <taxon>Agaricomycetes</taxon>
        <taxon>Agaricomycetidae</taxon>
        <taxon>Boletales</taxon>
        <taxon>Coniophorineae</taxon>
        <taxon>Hygrophoropsidaceae</taxon>
        <taxon>Hygrophoropsis</taxon>
    </lineage>
</organism>
<proteinExistence type="predicted"/>
<gene>
    <name evidence="1" type="ORF">BJ138DRAFT_1129306</name>
</gene>
<sequence>MVCYTFIPISFSDGRIAADTRETILRSRALTVFLDVLEHPSGDVEGIGGRCVKVLGGYPDAQEFILQVGFVKKLVELSKSRVSDKSQSATRVIISLIDNGDSKLIRSVLVEHGFINTTIKQLRKQNYCHFAVAALGFFVKFDDLREVFLKSGAISSLIRMLRRGWFDGIADDNPLRSLSIILQHPDVRTAMLESGAIETLSKTLSSGEDASVSFASLKYIRIFASYEDGIDAIARKEAVLPIMHTLKSPHAGLRLAGACTLSFLANQNVFVQSAIVNLGRFEFWQMLRSRRPHEVVGASNAIRALANHKELRDSFPEPTVLQSIYDDGTLPNLPPRRDSMSPDDDMLLEIHRLVESLRSGIGHDGSHPDDPFVAPRKRSSVLFVAALIPTILCCPCLLLCGLGQIAYQELLEEE</sequence>
<name>A0ACB8A253_9AGAM</name>